<reference evidence="9 10" key="1">
    <citation type="submission" date="2024-04" db="EMBL/GenBank/DDBJ databases">
        <authorList>
            <person name="Abashina T."/>
            <person name="Shaikin A."/>
        </authorList>
    </citation>
    <scope>NUCLEOTIDE SEQUENCE [LARGE SCALE GENOMIC DNA]</scope>
    <source>
        <strain evidence="9 10">AAFK</strain>
    </source>
</reference>
<evidence type="ECO:0000259" key="8">
    <source>
        <dbReference type="PROSITE" id="PS51096"/>
    </source>
</evidence>
<keyword evidence="6" id="KW-0598">Phosphotransferase system</keyword>
<dbReference type="PANTHER" id="PTHR33799:SF1">
    <property type="entry name" value="PTS SYSTEM MANNOSE-SPECIFIC EIIAB COMPONENT-RELATED"/>
    <property type="match status" value="1"/>
</dbReference>
<dbReference type="InterPro" id="IPR033887">
    <property type="entry name" value="PTS_IIA_man"/>
</dbReference>
<evidence type="ECO:0000256" key="7">
    <source>
        <dbReference type="ARBA" id="ARBA00022777"/>
    </source>
</evidence>
<evidence type="ECO:0000256" key="5">
    <source>
        <dbReference type="ARBA" id="ARBA00022679"/>
    </source>
</evidence>
<comment type="caution">
    <text evidence="9">The sequence shown here is derived from an EMBL/GenBank/DDBJ whole genome shotgun (WGS) entry which is preliminary data.</text>
</comment>
<dbReference type="PANTHER" id="PTHR33799">
    <property type="entry name" value="PTS PERMEASE-RELATED-RELATED"/>
    <property type="match status" value="1"/>
</dbReference>
<protein>
    <submittedName>
        <fullName evidence="9">PTS sugar transporter subunit IIA</fullName>
    </submittedName>
</protein>
<evidence type="ECO:0000313" key="9">
    <source>
        <dbReference type="EMBL" id="MEK8089958.1"/>
    </source>
</evidence>
<feature type="domain" description="PTS EIIA type-4" evidence="8">
    <location>
        <begin position="1"/>
        <end position="123"/>
    </location>
</feature>
<evidence type="ECO:0000256" key="1">
    <source>
        <dbReference type="ARBA" id="ARBA00004496"/>
    </source>
</evidence>
<evidence type="ECO:0000256" key="2">
    <source>
        <dbReference type="ARBA" id="ARBA00022448"/>
    </source>
</evidence>
<evidence type="ECO:0000313" key="10">
    <source>
        <dbReference type="Proteomes" id="UP001446205"/>
    </source>
</evidence>
<dbReference type="PROSITE" id="PS51096">
    <property type="entry name" value="PTS_EIIA_TYPE_4"/>
    <property type="match status" value="1"/>
</dbReference>
<comment type="subcellular location">
    <subcellularLocation>
        <location evidence="1">Cytoplasm</location>
    </subcellularLocation>
</comment>
<dbReference type="RefSeq" id="WP_341371016.1">
    <property type="nucleotide sequence ID" value="NZ_JBBPCO010000008.1"/>
</dbReference>
<name>A0ABU9DB53_9PROT</name>
<keyword evidence="4 9" id="KW-0762">Sugar transport</keyword>
<organism evidence="9 10">
    <name type="scientific">Thermithiobacillus plumbiphilus</name>
    <dbReference type="NCBI Taxonomy" id="1729899"/>
    <lineage>
        <taxon>Bacteria</taxon>
        <taxon>Pseudomonadati</taxon>
        <taxon>Pseudomonadota</taxon>
        <taxon>Acidithiobacillia</taxon>
        <taxon>Acidithiobacillales</taxon>
        <taxon>Thermithiobacillaceae</taxon>
        <taxon>Thermithiobacillus</taxon>
    </lineage>
</organism>
<dbReference type="Pfam" id="PF03610">
    <property type="entry name" value="EIIA-man"/>
    <property type="match status" value="1"/>
</dbReference>
<dbReference type="Gene3D" id="3.40.50.510">
    <property type="entry name" value="Phosphotransferase system, mannose-type IIA component"/>
    <property type="match status" value="1"/>
</dbReference>
<keyword evidence="3" id="KW-0963">Cytoplasm</keyword>
<proteinExistence type="predicted"/>
<keyword evidence="2" id="KW-0813">Transport</keyword>
<dbReference type="CDD" id="cd00006">
    <property type="entry name" value="PTS_IIA_man"/>
    <property type="match status" value="1"/>
</dbReference>
<evidence type="ECO:0000256" key="6">
    <source>
        <dbReference type="ARBA" id="ARBA00022683"/>
    </source>
</evidence>
<keyword evidence="5" id="KW-0808">Transferase</keyword>
<dbReference type="Proteomes" id="UP001446205">
    <property type="component" value="Unassembled WGS sequence"/>
</dbReference>
<dbReference type="EMBL" id="JBBPCO010000008">
    <property type="protein sequence ID" value="MEK8089958.1"/>
    <property type="molecule type" value="Genomic_DNA"/>
</dbReference>
<dbReference type="SUPFAM" id="SSF53062">
    <property type="entry name" value="PTS system fructose IIA component-like"/>
    <property type="match status" value="1"/>
</dbReference>
<gene>
    <name evidence="9" type="ORF">WOB96_09280</name>
</gene>
<keyword evidence="10" id="KW-1185">Reference proteome</keyword>
<accession>A0ABU9DB53</accession>
<dbReference type="InterPro" id="IPR036662">
    <property type="entry name" value="PTS_EIIA_man-typ_sf"/>
</dbReference>
<keyword evidence="7" id="KW-0418">Kinase</keyword>
<dbReference type="InterPro" id="IPR051471">
    <property type="entry name" value="Bacterial_PTS_sugar_comp"/>
</dbReference>
<evidence type="ECO:0000256" key="4">
    <source>
        <dbReference type="ARBA" id="ARBA00022597"/>
    </source>
</evidence>
<dbReference type="InterPro" id="IPR004701">
    <property type="entry name" value="PTS_EIIA_man-typ"/>
</dbReference>
<evidence type="ECO:0000256" key="3">
    <source>
        <dbReference type="ARBA" id="ARBA00022490"/>
    </source>
</evidence>
<sequence>MIGVVIVTHDGLAEALAKSLFHVLGPEHPCFECIGVDRDDAVELVRERVEGAVRRVDQGAGVLILTDLFGGTPSNVAMSLVEAGRVDVLSGVNLPMLVRIMSARQASLGDTIERAIQGGREGILLASEMIDYWRNCGDKRVDTQQAGTGNGAP</sequence>